<feature type="compositionally biased region" description="Pro residues" evidence="5">
    <location>
        <begin position="1"/>
        <end position="18"/>
    </location>
</feature>
<feature type="transmembrane region" description="Helical" evidence="6">
    <location>
        <begin position="30"/>
        <end position="50"/>
    </location>
</feature>
<dbReference type="InterPro" id="IPR007593">
    <property type="entry name" value="CD225/Dispanin_fam"/>
</dbReference>
<feature type="transmembrane region" description="Helical" evidence="6">
    <location>
        <begin position="79"/>
        <end position="103"/>
    </location>
</feature>
<keyword evidence="4 6" id="KW-0472">Membrane</keyword>
<evidence type="ECO:0000256" key="3">
    <source>
        <dbReference type="ARBA" id="ARBA00022989"/>
    </source>
</evidence>
<feature type="region of interest" description="Disordered" evidence="5">
    <location>
        <begin position="1"/>
        <end position="22"/>
    </location>
</feature>
<evidence type="ECO:0000313" key="8">
    <source>
        <dbReference type="Proteomes" id="UP001157125"/>
    </source>
</evidence>
<dbReference type="Proteomes" id="UP001157125">
    <property type="component" value="Unassembled WGS sequence"/>
</dbReference>
<keyword evidence="3 6" id="KW-1133">Transmembrane helix</keyword>
<keyword evidence="8" id="KW-1185">Reference proteome</keyword>
<keyword evidence="2 6" id="KW-0812">Transmembrane</keyword>
<organism evidence="7 8">
    <name type="scientific">Demequina litorisediminis</name>
    <dbReference type="NCBI Taxonomy" id="1849022"/>
    <lineage>
        <taxon>Bacteria</taxon>
        <taxon>Bacillati</taxon>
        <taxon>Actinomycetota</taxon>
        <taxon>Actinomycetes</taxon>
        <taxon>Micrococcales</taxon>
        <taxon>Demequinaceae</taxon>
        <taxon>Demequina</taxon>
    </lineage>
</organism>
<evidence type="ECO:0008006" key="9">
    <source>
        <dbReference type="Google" id="ProtNLM"/>
    </source>
</evidence>
<dbReference type="PANTHER" id="PTHR14948">
    <property type="entry name" value="NG5"/>
    <property type="match status" value="1"/>
</dbReference>
<accession>A0ABQ6IJX2</accession>
<evidence type="ECO:0000256" key="6">
    <source>
        <dbReference type="SAM" id="Phobius"/>
    </source>
</evidence>
<evidence type="ECO:0000256" key="5">
    <source>
        <dbReference type="SAM" id="MobiDB-lite"/>
    </source>
</evidence>
<dbReference type="Pfam" id="PF04505">
    <property type="entry name" value="CD225"/>
    <property type="match status" value="1"/>
</dbReference>
<gene>
    <name evidence="7" type="ORF">GCM10025876_36420</name>
</gene>
<evidence type="ECO:0000256" key="1">
    <source>
        <dbReference type="ARBA" id="ARBA00004370"/>
    </source>
</evidence>
<comment type="caution">
    <text evidence="7">The sequence shown here is derived from an EMBL/GenBank/DDBJ whole genome shotgun (WGS) entry which is preliminary data.</text>
</comment>
<evidence type="ECO:0000313" key="7">
    <source>
        <dbReference type="EMBL" id="GMA37438.1"/>
    </source>
</evidence>
<comment type="subcellular location">
    <subcellularLocation>
        <location evidence="1">Membrane</location>
    </subcellularLocation>
</comment>
<sequence length="106" mass="10573">MTPPPPGGGYNAPPPPGGFPGSGQAPNNNLVLAILTTVLCCLPLGVWGIVKAAEVNGKWAQGDYAGAQASADLAKKVSLWGIGVGAVGVILYVVLMLGGVLSLSTY</sequence>
<reference evidence="8" key="1">
    <citation type="journal article" date="2019" name="Int. J. Syst. Evol. Microbiol.">
        <title>The Global Catalogue of Microorganisms (GCM) 10K type strain sequencing project: providing services to taxonomists for standard genome sequencing and annotation.</title>
        <authorList>
            <consortium name="The Broad Institute Genomics Platform"/>
            <consortium name="The Broad Institute Genome Sequencing Center for Infectious Disease"/>
            <person name="Wu L."/>
            <person name="Ma J."/>
        </authorList>
    </citation>
    <scope>NUCLEOTIDE SEQUENCE [LARGE SCALE GENOMIC DNA]</scope>
    <source>
        <strain evidence="8">NBRC 112299</strain>
    </source>
</reference>
<proteinExistence type="predicted"/>
<dbReference type="InterPro" id="IPR051423">
    <property type="entry name" value="CD225/Dispanin"/>
</dbReference>
<name>A0ABQ6IJX2_9MICO</name>
<evidence type="ECO:0000256" key="4">
    <source>
        <dbReference type="ARBA" id="ARBA00023136"/>
    </source>
</evidence>
<dbReference type="PANTHER" id="PTHR14948:SF25">
    <property type="entry name" value="DUF4190 DOMAIN-CONTAINING PROTEIN"/>
    <property type="match status" value="1"/>
</dbReference>
<dbReference type="EMBL" id="BSUN01000001">
    <property type="protein sequence ID" value="GMA37438.1"/>
    <property type="molecule type" value="Genomic_DNA"/>
</dbReference>
<evidence type="ECO:0000256" key="2">
    <source>
        <dbReference type="ARBA" id="ARBA00022692"/>
    </source>
</evidence>
<dbReference type="RefSeq" id="WP_284329118.1">
    <property type="nucleotide sequence ID" value="NZ_BSUN01000001.1"/>
</dbReference>
<protein>
    <recommendedName>
        <fullName evidence="9">Interferon-induced transmembrane protein</fullName>
    </recommendedName>
</protein>